<name>A0ABQ9FGI0_TEGGR</name>
<evidence type="ECO:0000256" key="4">
    <source>
        <dbReference type="ARBA" id="ARBA00023136"/>
    </source>
</evidence>
<feature type="domain" description="Ig-like" evidence="6">
    <location>
        <begin position="2713"/>
        <end position="2799"/>
    </location>
</feature>
<keyword evidence="8" id="KW-1185">Reference proteome</keyword>
<protein>
    <recommendedName>
        <fullName evidence="6">Ig-like domain-containing protein</fullName>
    </recommendedName>
</protein>
<feature type="domain" description="Ig-like" evidence="6">
    <location>
        <begin position="1793"/>
        <end position="1881"/>
    </location>
</feature>
<dbReference type="Pfam" id="PF13927">
    <property type="entry name" value="Ig_3"/>
    <property type="match status" value="28"/>
</dbReference>
<feature type="domain" description="Ig-like" evidence="6">
    <location>
        <begin position="1601"/>
        <end position="1689"/>
    </location>
</feature>
<dbReference type="PANTHER" id="PTHR46013:SF7">
    <property type="entry name" value="IG-LIKE DOMAIN-CONTAINING PROTEIN"/>
    <property type="match status" value="1"/>
</dbReference>
<proteinExistence type="predicted"/>
<feature type="domain" description="Ig-like" evidence="6">
    <location>
        <begin position="1317"/>
        <end position="1405"/>
    </location>
</feature>
<evidence type="ECO:0000256" key="1">
    <source>
        <dbReference type="ARBA" id="ARBA00004167"/>
    </source>
</evidence>
<feature type="domain" description="Ig-like" evidence="6">
    <location>
        <begin position="1427"/>
        <end position="1501"/>
    </location>
</feature>
<keyword evidence="5" id="KW-1015">Disulfide bond</keyword>
<dbReference type="SMART" id="SM00408">
    <property type="entry name" value="IGc2"/>
    <property type="match status" value="30"/>
</dbReference>
<feature type="domain" description="Ig-like" evidence="6">
    <location>
        <begin position="2061"/>
        <end position="2149"/>
    </location>
</feature>
<accession>A0ABQ9FGI0</accession>
<dbReference type="PROSITE" id="PS50835">
    <property type="entry name" value="IG_LIKE"/>
    <property type="match status" value="29"/>
</dbReference>
<dbReference type="Proteomes" id="UP001217089">
    <property type="component" value="Unassembled WGS sequence"/>
</dbReference>
<dbReference type="Pfam" id="PF08205">
    <property type="entry name" value="C2-set_2"/>
    <property type="match status" value="1"/>
</dbReference>
<organism evidence="7 8">
    <name type="scientific">Tegillarca granosa</name>
    <name type="common">Malaysian cockle</name>
    <name type="synonym">Anadara granosa</name>
    <dbReference type="NCBI Taxonomy" id="220873"/>
    <lineage>
        <taxon>Eukaryota</taxon>
        <taxon>Metazoa</taxon>
        <taxon>Spiralia</taxon>
        <taxon>Lophotrochozoa</taxon>
        <taxon>Mollusca</taxon>
        <taxon>Bivalvia</taxon>
        <taxon>Autobranchia</taxon>
        <taxon>Pteriomorphia</taxon>
        <taxon>Arcoida</taxon>
        <taxon>Arcoidea</taxon>
        <taxon>Arcidae</taxon>
        <taxon>Tegillarca</taxon>
    </lineage>
</organism>
<feature type="domain" description="Ig-like" evidence="6">
    <location>
        <begin position="1919"/>
        <end position="2053"/>
    </location>
</feature>
<feature type="domain" description="Ig-like" evidence="6">
    <location>
        <begin position="566"/>
        <end position="639"/>
    </location>
</feature>
<dbReference type="InterPro" id="IPR013151">
    <property type="entry name" value="Immunoglobulin_dom"/>
</dbReference>
<dbReference type="InterPro" id="IPR013106">
    <property type="entry name" value="Ig_V-set"/>
</dbReference>
<dbReference type="PANTHER" id="PTHR46013">
    <property type="entry name" value="VASCULAR CELL ADHESION MOLECULE 1"/>
    <property type="match status" value="1"/>
</dbReference>
<feature type="domain" description="Ig-like" evidence="6">
    <location>
        <begin position="2303"/>
        <end position="2416"/>
    </location>
</feature>
<feature type="domain" description="Ig-like" evidence="6">
    <location>
        <begin position="741"/>
        <end position="831"/>
    </location>
</feature>
<dbReference type="InterPro" id="IPR003598">
    <property type="entry name" value="Ig_sub2"/>
</dbReference>
<evidence type="ECO:0000259" key="6">
    <source>
        <dbReference type="PROSITE" id="PS50835"/>
    </source>
</evidence>
<evidence type="ECO:0000313" key="8">
    <source>
        <dbReference type="Proteomes" id="UP001217089"/>
    </source>
</evidence>
<feature type="domain" description="Ig-like" evidence="6">
    <location>
        <begin position="1126"/>
        <end position="1214"/>
    </location>
</feature>
<dbReference type="SMART" id="SM00406">
    <property type="entry name" value="IGv"/>
    <property type="match status" value="29"/>
</dbReference>
<feature type="domain" description="Ig-like" evidence="6">
    <location>
        <begin position="2892"/>
        <end position="2970"/>
    </location>
</feature>
<dbReference type="InterPro" id="IPR036179">
    <property type="entry name" value="Ig-like_dom_sf"/>
</dbReference>
<feature type="domain" description="Ig-like" evidence="6">
    <location>
        <begin position="1031"/>
        <end position="1118"/>
    </location>
</feature>
<dbReference type="SMART" id="SM00409">
    <property type="entry name" value="IG"/>
    <property type="match status" value="30"/>
</dbReference>
<keyword evidence="2" id="KW-0812">Transmembrane</keyword>
<evidence type="ECO:0000256" key="3">
    <source>
        <dbReference type="ARBA" id="ARBA00022989"/>
    </source>
</evidence>
<feature type="domain" description="Ig-like" evidence="6">
    <location>
        <begin position="2617"/>
        <end position="2705"/>
    </location>
</feature>
<feature type="domain" description="Ig-like" evidence="6">
    <location>
        <begin position="369"/>
        <end position="452"/>
    </location>
</feature>
<feature type="domain" description="Ig-like" evidence="6">
    <location>
        <begin position="2974"/>
        <end position="3051"/>
    </location>
</feature>
<evidence type="ECO:0000313" key="7">
    <source>
        <dbReference type="EMBL" id="KAJ8316394.1"/>
    </source>
</evidence>
<feature type="domain" description="Ig-like" evidence="6">
    <location>
        <begin position="2157"/>
        <end position="2245"/>
    </location>
</feature>
<feature type="domain" description="Ig-like" evidence="6">
    <location>
        <begin position="2424"/>
        <end position="2513"/>
    </location>
</feature>
<dbReference type="InterPro" id="IPR007110">
    <property type="entry name" value="Ig-like_dom"/>
</dbReference>
<feature type="domain" description="Ig-like" evidence="6">
    <location>
        <begin position="2521"/>
        <end position="2611"/>
    </location>
</feature>
<keyword evidence="3" id="KW-1133">Transmembrane helix</keyword>
<feature type="domain" description="Ig-like" evidence="6">
    <location>
        <begin position="1697"/>
        <end position="1786"/>
    </location>
</feature>
<dbReference type="InterPro" id="IPR003599">
    <property type="entry name" value="Ig_sub"/>
</dbReference>
<feature type="domain" description="Ig-like" evidence="6">
    <location>
        <begin position="648"/>
        <end position="737"/>
    </location>
</feature>
<feature type="domain" description="Ig-like" evidence="6">
    <location>
        <begin position="458"/>
        <end position="545"/>
    </location>
</feature>
<feature type="domain" description="Ig-like" evidence="6">
    <location>
        <begin position="68"/>
        <end position="179"/>
    </location>
</feature>
<dbReference type="InterPro" id="IPR013783">
    <property type="entry name" value="Ig-like_fold"/>
</dbReference>
<sequence>MSQYPDVTIQDPDYISQKLCIMSHYPDVTIQDPDNISQDSDIMSQYPDVTIQDPDYISQDSNIMSQYPDVTIQDPDNINTSIPASTPVLSGSRFLTHAVLASFKCTSTGNPTPQISWKLGDQSILQGFTNNVVPLGNGADNVTSELTFLPIYADDGKTLYCYSSQTGLTAPLSDSIVLSIILSGTTVTLQCTVDSLVTLAEVYWRKTATNGVVTTINSNVIQSSSKYSGSTISNPSLTISNADFSDVGSYQSLLRLRFQAVTVSSTQYSATEGDTITLQCSVQGLSTYTLNWYKDNQIINTGSGRFQNGNPTNPSLTINSVILSDAGNYVCSAAIFSSSINSSLVTLTVEVADSISITLPTTLYNVFIGNSVTMTCNIQTTSSVSGVYWAKIAGGNTQYIYTSTTSKYGDGTPTTPSLTIYNVNQNDAGNYVCYGVTSSGLTGQSSTSATLNVLDSLATVTVPTLYYTITAGNSVTLDCNVNSNGQSYTVAWYFNGAIISISGRYSGAVFGNPSLGISSVQASDAGSYMCSATTNGGSSNSTTITLDVQQAASVSVPSLYYSQTVGSEVVLQCNINSPSLPYVVSWYFNGALLNIFGRYSGAVNGNPSLRITNIQTSDAGPYICSATTSAGSTNSSIISLVVQQVPLPTVSVPNIAFTKTRGDLVTLDCNVDNSGQLYNVTWYFNNAVLDVTGRFTGAIYNNPSLTISSLHTFDAGTYICSASTAGGSRNSSAITLTVLDPVSVTSQNQNYIATVGNEVILQCDINSGSLTTSYTVTWYYSGIVLGISGRFSGAEFGNPSLKITDVRSSDSGLYVCSATSAAGTTNSSIISLSVQEALPIVNVGAFFYQRTIGGTVTIECTIDASGQQYSVTWYRNNMVLQLSTSSRYSGGVYLNPSLTITNILTSDAGTYICSATTVGGSVNSSIVTLGVQDPPPTVSVPTNFYGPTIGDNMTLVCNVDSFGQTYTVTWYFNGGLLPNSGRTFGGFFGNPSLTITNVQTSDSGTYVCSAATTIGSRNSTSISVSIQQVVPTVVVPTLFYNPSIGDTITLSCSVQASSSVYSVTWYFNNIPIINTGRYSGGIYGSPSLTISNIQSSDTGSYICSAATSAGSRNGSTITVNVQQIIPTVFASTVFYQPRVGDLVTLDCSVSASGQTYSVTWYYNNVVIFTNSGRYTGATFGNPSLTISNVQTSDAGSYICSASTSAGSRNSSAITVSVQQVVPTVVVQTLFYNPSIGDTITLSCSVQASSSVYSVTWYFNNIPIINTGRYSGGIYGSPSLTISNIQSSDTGSYICSAATSAGSRNGSTITVNVQQIIPTVFASTVFYQPRVGDLVTLDCSVSASGQTYSVTWYYNNVVIFTNSGRYTGATFGNPSLTISNVQTSDAGSYICSAATSAGSRNSSAITISVQQVLAVVTVSTNFYQPQVGETFTIDCSVQSSGQTYTVTWYYNNGFLATNTGRYSGGVYLNPSLRITNAQVSDTGSYICSATTSGGSRNSSTVSVIVPVVTTTTNFYQPQAGDSVTMECSVQASSQSYSVTWYYNNVILNTNSGRYSGGIFGNPSLTITNTQPGDTGSYICSAATSAGSRNATAISLNVPQIIPTVSVSTFFYQPKVGDTITLVCSVDASGQSYSVQWYYNNALLLTSGGRYSGAIFGTPSLTISNVQTSDTGSYICSAATSAGSRNASAISVNVQQTLPVVTVTTFFYQPKVGDTVTLTCSVSVSSSQSYSVQWYYNNALLLTNTGRYSGAVFGTPSLTITNVQSSDTGSYICSATTSAGSRNGSTISSEFATLPVVTVTTFFYQPKVGETVTLACSVDASGQSYSVQWYYNNALLLTSGGRYSGAIFGTPSLTITNVQSSDTGSYVCSAATSAGSRNGSTISVNVQQYMMSWVLMLLDPYLCDYAKASFYSYIEKIVTLPVVTVTTFFYQPKVGETVTLACSVDASGQSYSVQWYYNNALLLNSGGRYSGAIFGTPSLTISNVQTSDTGSYKHVTHYPWLPLQHSFISQNGGRYSGAIFGTPSLTITNVQSSDTGSYICSAATSAGSRNGSTISVNVQQTIPVVTVTTFFYQPKVAETVTLECSVQASGQPYTVQWYYNNAILATNTGRYSGATFNNPSLTITNVQTSDTGSYICSAASTAGSRNGSTISLNVQETLPVVTVTTLFYQPKVTETVTLACSVQASGQPYTVQWYFNNALLVTSGVQYSGGVFGTPSLTINYARSSDTGSYICSAATSAGSRNGTTISVNVQQVPTVSYQPKLGETVTLDCNVEASNQIYTVQWYFNSAVLTPNIVRYSGSLFGIPSLSITNVQLSDSGSYICSAATSGGARNSSTITLNVQAMTETLTIDCTVQSSGQSYTVQWFYNNAVLPTNTGRYSGGVSGTPALTITNVQTSDSGSYICSAATSGGSRNSSTVSVSVQQVLPTVTVSSVFYNPQLSQSVTLECSVQASGQTFTVAWYYNNAILTTTNSGRYTGGTFSNPSLSISNLQLADSGSYICSAATTAGSRNSSSISLNVQSTLPVVSANTLFYQPKVAEAVTLECSVQASGQPYTVTWYYNSAVLNTNVAGYSGAASGTPSLTITNLQISDSGSYICSAATAAGSRNSSAILLTVQSILPTVLAPTLLYRPKVQESATLGCTVQASGQSYRVTWYYNNGILATNTGRYSGGTFGTPSLTISNIQTSDSGSYICSAATAAGSRNSSAISVTVQQILPSVTIPVNLYTPNYADSVTLGCSVEAFSQSYTVTWYYNNTPLSIFGRYSGGSSGSPSLSISGLQMSDSGSYICSAATTAGSRNGSVIILPVVTVSKNFYQPTGGESITLNCSVNAAGLAYTVRWYYNGAILSPNTGRYSGGVFGNPSFTISGLQISDSGSYICSASTAAGSRNSSVITLPTVSVSQNYYQPVVGTSVTLNCTVTVTSGVTSYTVQWYYNNAVLPIAGRFSGGYFGSPSLVISELQKSDEGSYKCSATNADPPSDVRITPSTLTVDEGSSISLICSASGSPAPTFSWSQGQRTWSGPQLNIPSSSSNDEGVYSCTARNAAGSQTATSAVFVQWYSSCN</sequence>
<keyword evidence="4" id="KW-0472">Membrane</keyword>
<feature type="domain" description="Ig-like" evidence="6">
    <location>
        <begin position="235"/>
        <end position="348"/>
    </location>
</feature>
<feature type="domain" description="Ig-like" evidence="6">
    <location>
        <begin position="936"/>
        <end position="1025"/>
    </location>
</feature>
<dbReference type="Pfam" id="PF00047">
    <property type="entry name" value="ig"/>
    <property type="match status" value="1"/>
</dbReference>
<dbReference type="InterPro" id="IPR013162">
    <property type="entry name" value="CD80_C2-set"/>
</dbReference>
<comment type="subcellular location">
    <subcellularLocation>
        <location evidence="1">Membrane</location>
        <topology evidence="1">Single-pass membrane protein</topology>
    </subcellularLocation>
</comment>
<dbReference type="Gene3D" id="2.60.40.10">
    <property type="entry name" value="Immunoglobulins"/>
    <property type="match status" value="32"/>
</dbReference>
<dbReference type="CDD" id="cd00096">
    <property type="entry name" value="Ig"/>
    <property type="match status" value="18"/>
</dbReference>
<feature type="domain" description="Ig-like" evidence="6">
    <location>
        <begin position="1222"/>
        <end position="1309"/>
    </location>
</feature>
<dbReference type="SUPFAM" id="SSF48726">
    <property type="entry name" value="Immunoglobulin"/>
    <property type="match status" value="32"/>
</dbReference>
<dbReference type="EMBL" id="JARBDR010000328">
    <property type="protein sequence ID" value="KAJ8316394.1"/>
    <property type="molecule type" value="Genomic_DNA"/>
</dbReference>
<comment type="caution">
    <text evidence="7">The sequence shown here is derived from an EMBL/GenBank/DDBJ whole genome shotgun (WGS) entry which is preliminary data.</text>
</comment>
<reference evidence="7 8" key="1">
    <citation type="submission" date="2022-12" db="EMBL/GenBank/DDBJ databases">
        <title>Chromosome-level genome of Tegillarca granosa.</title>
        <authorList>
            <person name="Kim J."/>
        </authorList>
    </citation>
    <scope>NUCLEOTIDE SEQUENCE [LARGE SCALE GENOMIC DNA]</scope>
    <source>
        <strain evidence="7">Teg-2019</strain>
        <tissue evidence="7">Adductor muscle</tissue>
    </source>
</reference>
<feature type="domain" description="Ig-like" evidence="6">
    <location>
        <begin position="839"/>
        <end position="928"/>
    </location>
</feature>
<feature type="domain" description="Ig-like" evidence="6">
    <location>
        <begin position="2802"/>
        <end position="2890"/>
    </location>
</feature>
<evidence type="ECO:0000256" key="5">
    <source>
        <dbReference type="ARBA" id="ARBA00023157"/>
    </source>
</evidence>
<evidence type="ECO:0000256" key="2">
    <source>
        <dbReference type="ARBA" id="ARBA00022692"/>
    </source>
</evidence>
<feature type="domain" description="Ig-like" evidence="6">
    <location>
        <begin position="1505"/>
        <end position="1593"/>
    </location>
</feature>
<gene>
    <name evidence="7" type="ORF">KUTeg_006408</name>
</gene>